<name>A0A2S1PGI0_9CAUD</name>
<evidence type="ECO:0000313" key="1">
    <source>
        <dbReference type="EMBL" id="AWH15676.1"/>
    </source>
</evidence>
<evidence type="ECO:0000313" key="2">
    <source>
        <dbReference type="Proteomes" id="UP000246994"/>
    </source>
</evidence>
<accession>A0A2S1PGI0</accession>
<proteinExistence type="predicted"/>
<dbReference type="EMBL" id="MH179477">
    <property type="protein sequence ID" value="AWH15676.1"/>
    <property type="molecule type" value="Genomic_DNA"/>
</dbReference>
<dbReference type="KEGG" id="vg:65113517"/>
<organism evidence="1 2">
    <name type="scientific">Aeromonas phage 60AhydR15PP</name>
    <dbReference type="NCBI Taxonomy" id="2163979"/>
    <lineage>
        <taxon>Viruses</taxon>
        <taxon>Duplodnaviria</taxon>
        <taxon>Heunggongvirae</taxon>
        <taxon>Uroviricota</taxon>
        <taxon>Caudoviricetes</taxon>
        <taxon>Pantevenvirales</taxon>
        <taxon>Straboviridae</taxon>
        <taxon>Tulanevirus</taxon>
        <taxon>Tulanevirus 60ahydrpp</taxon>
    </lineage>
</organism>
<dbReference type="GeneID" id="65113517"/>
<dbReference type="Proteomes" id="UP000246994">
    <property type="component" value="Segment"/>
</dbReference>
<protein>
    <submittedName>
        <fullName evidence="1">Uncharacterized protein</fullName>
    </submittedName>
</protein>
<keyword evidence="2" id="KW-1185">Reference proteome</keyword>
<reference evidence="1 2" key="1">
    <citation type="submission" date="2018-04" db="EMBL/GenBank/DDBJ databases">
        <title>Complete genome sequences of new Aeromonas and Pseudomonas phages promising in phage therapy dedicated to aquaculture.</title>
        <authorList>
            <person name="Kolsut J."/>
            <person name="Wojcik E."/>
            <person name="Wojtasik A."/>
            <person name="Dastych J."/>
        </authorList>
    </citation>
    <scope>NUCLEOTIDE SEQUENCE [LARGE SCALE GENOMIC DNA]</scope>
</reference>
<sequence length="41" mass="4826">MRKIRIVEKTECDSARVRDMLSAIVERSQIPIENSCAFWKD</sequence>
<dbReference type="RefSeq" id="YP_010095880.1">
    <property type="nucleotide sequence ID" value="NC_055747.1"/>
</dbReference>